<dbReference type="EC" id="2.7.13.3" evidence="2"/>
<accession>M5UGB4</accession>
<keyword evidence="7" id="KW-0547">Nucleotide-binding</keyword>
<dbReference type="PATRIC" id="fig|1263870.3.peg.1803"/>
<dbReference type="GO" id="GO:0005524">
    <property type="term" value="F:ATP binding"/>
    <property type="evidence" value="ECO:0007669"/>
    <property type="project" value="UniProtKB-KW"/>
</dbReference>
<evidence type="ECO:0000256" key="3">
    <source>
        <dbReference type="ARBA" id="ARBA00022553"/>
    </source>
</evidence>
<dbReference type="Proteomes" id="UP000011885">
    <property type="component" value="Unassembled WGS sequence"/>
</dbReference>
<dbReference type="InterPro" id="IPR036890">
    <property type="entry name" value="HATPase_C_sf"/>
</dbReference>
<dbReference type="InterPro" id="IPR052162">
    <property type="entry name" value="Sensor_kinase/Photoreceptor"/>
</dbReference>
<dbReference type="SUPFAM" id="SSF55874">
    <property type="entry name" value="ATPase domain of HSP90 chaperone/DNA topoisomerase II/histidine kinase"/>
    <property type="match status" value="1"/>
</dbReference>
<proteinExistence type="predicted"/>
<evidence type="ECO:0000256" key="4">
    <source>
        <dbReference type="ARBA" id="ARBA00022679"/>
    </source>
</evidence>
<organism evidence="7 8">
    <name type="scientific">Rhodopirellula sallentina SM41</name>
    <dbReference type="NCBI Taxonomy" id="1263870"/>
    <lineage>
        <taxon>Bacteria</taxon>
        <taxon>Pseudomonadati</taxon>
        <taxon>Planctomycetota</taxon>
        <taxon>Planctomycetia</taxon>
        <taxon>Pirellulales</taxon>
        <taxon>Pirellulaceae</taxon>
        <taxon>Rhodopirellula</taxon>
    </lineage>
</organism>
<dbReference type="AlphaFoldDB" id="M5UGB4"/>
<evidence type="ECO:0000313" key="8">
    <source>
        <dbReference type="Proteomes" id="UP000011885"/>
    </source>
</evidence>
<comment type="catalytic activity">
    <reaction evidence="1">
        <text>ATP + protein L-histidine = ADP + protein N-phospho-L-histidine.</text>
        <dbReference type="EC" id="2.7.13.3"/>
    </reaction>
</comment>
<dbReference type="GO" id="GO:0004673">
    <property type="term" value="F:protein histidine kinase activity"/>
    <property type="evidence" value="ECO:0007669"/>
    <property type="project" value="UniProtKB-EC"/>
</dbReference>
<dbReference type="PANTHER" id="PTHR43304:SF1">
    <property type="entry name" value="PAC DOMAIN-CONTAINING PROTEIN"/>
    <property type="match status" value="1"/>
</dbReference>
<evidence type="ECO:0000259" key="6">
    <source>
        <dbReference type="PROSITE" id="PS50109"/>
    </source>
</evidence>
<dbReference type="InterPro" id="IPR004358">
    <property type="entry name" value="Sig_transdc_His_kin-like_C"/>
</dbReference>
<protein>
    <recommendedName>
        <fullName evidence="2">histidine kinase</fullName>
        <ecNumber evidence="2">2.7.13.3</ecNumber>
    </recommendedName>
</protein>
<keyword evidence="4" id="KW-0808">Transferase</keyword>
<keyword evidence="8" id="KW-1185">Reference proteome</keyword>
<dbReference type="Pfam" id="PF02518">
    <property type="entry name" value="HATPase_c"/>
    <property type="match status" value="1"/>
</dbReference>
<keyword evidence="7" id="KW-0067">ATP-binding</keyword>
<dbReference type="PROSITE" id="PS50109">
    <property type="entry name" value="HIS_KIN"/>
    <property type="match status" value="1"/>
</dbReference>
<dbReference type="EMBL" id="ANOH01000119">
    <property type="protein sequence ID" value="EMI56881.1"/>
    <property type="molecule type" value="Genomic_DNA"/>
</dbReference>
<feature type="domain" description="Histidine kinase" evidence="6">
    <location>
        <begin position="1"/>
        <end position="100"/>
    </location>
</feature>
<dbReference type="PRINTS" id="PR00344">
    <property type="entry name" value="BCTRLSENSOR"/>
</dbReference>
<evidence type="ECO:0000256" key="5">
    <source>
        <dbReference type="ARBA" id="ARBA00022777"/>
    </source>
</evidence>
<name>M5UGB4_9BACT</name>
<dbReference type="Gene3D" id="3.30.565.10">
    <property type="entry name" value="Histidine kinase-like ATPase, C-terminal domain"/>
    <property type="match status" value="1"/>
</dbReference>
<evidence type="ECO:0000256" key="2">
    <source>
        <dbReference type="ARBA" id="ARBA00012438"/>
    </source>
</evidence>
<keyword evidence="3" id="KW-0597">Phosphoprotein</keyword>
<sequence length="122" mass="13707">MILNSIHYRQDHLPKIRIEARQNQHSWEIDFHDNGIGIAAKHRERVFVIFSRLEFRSVPGEGMGLALCKRIVQRHGGRISAVDSPFGRGVTMRIQMPLDFDGHVDGDMDASGEGAPLQFGAD</sequence>
<evidence type="ECO:0000256" key="1">
    <source>
        <dbReference type="ARBA" id="ARBA00000085"/>
    </source>
</evidence>
<dbReference type="InterPro" id="IPR005467">
    <property type="entry name" value="His_kinase_dom"/>
</dbReference>
<keyword evidence="5" id="KW-0418">Kinase</keyword>
<comment type="caution">
    <text evidence="7">The sequence shown here is derived from an EMBL/GenBank/DDBJ whole genome shotgun (WGS) entry which is preliminary data.</text>
</comment>
<dbReference type="InterPro" id="IPR003594">
    <property type="entry name" value="HATPase_dom"/>
</dbReference>
<dbReference type="SMART" id="SM00387">
    <property type="entry name" value="HATPase_c"/>
    <property type="match status" value="1"/>
</dbReference>
<dbReference type="PANTHER" id="PTHR43304">
    <property type="entry name" value="PHYTOCHROME-LIKE PROTEIN CPH1"/>
    <property type="match status" value="1"/>
</dbReference>
<evidence type="ECO:0000313" key="7">
    <source>
        <dbReference type="EMBL" id="EMI56881.1"/>
    </source>
</evidence>
<reference evidence="7 8" key="1">
    <citation type="journal article" date="2013" name="Mar. Genomics">
        <title>Expression of sulfatases in Rhodopirellula baltica and the diversity of sulfatases in the genus Rhodopirellula.</title>
        <authorList>
            <person name="Wegner C.E."/>
            <person name="Richter-Heitmann T."/>
            <person name="Klindworth A."/>
            <person name="Klockow C."/>
            <person name="Richter M."/>
            <person name="Achstetter T."/>
            <person name="Glockner F.O."/>
            <person name="Harder J."/>
        </authorList>
    </citation>
    <scope>NUCLEOTIDE SEQUENCE [LARGE SCALE GENOMIC DNA]</scope>
    <source>
        <strain evidence="7 8">SM41</strain>
    </source>
</reference>
<gene>
    <name evidence="7" type="ORF">RSSM_01682</name>
</gene>